<keyword evidence="1" id="KW-0808">Transferase</keyword>
<keyword evidence="5" id="KW-0378">Hydrolase</keyword>
<proteinExistence type="predicted"/>
<dbReference type="AlphaFoldDB" id="A0A9Q3GSV5"/>
<comment type="caution">
    <text evidence="8">The sequence shown here is derived from an EMBL/GenBank/DDBJ whole genome shotgun (WGS) entry which is preliminary data.</text>
</comment>
<dbReference type="InterPro" id="IPR041373">
    <property type="entry name" value="RT_RNaseH"/>
</dbReference>
<dbReference type="GO" id="GO:0004519">
    <property type="term" value="F:endonuclease activity"/>
    <property type="evidence" value="ECO:0007669"/>
    <property type="project" value="UniProtKB-KW"/>
</dbReference>
<name>A0A9Q3GSV5_9BASI</name>
<feature type="domain" description="Reverse transcriptase RNase H-like" evidence="7">
    <location>
        <begin position="2"/>
        <end position="54"/>
    </location>
</feature>
<keyword evidence="4" id="KW-0255">Endonuclease</keyword>
<dbReference type="GO" id="GO:0016787">
    <property type="term" value="F:hydrolase activity"/>
    <property type="evidence" value="ECO:0007669"/>
    <property type="project" value="UniProtKB-KW"/>
</dbReference>
<evidence type="ECO:0000256" key="2">
    <source>
        <dbReference type="ARBA" id="ARBA00022695"/>
    </source>
</evidence>
<evidence type="ECO:0000313" key="9">
    <source>
        <dbReference type="Proteomes" id="UP000765509"/>
    </source>
</evidence>
<dbReference type="EMBL" id="AVOT02005374">
    <property type="protein sequence ID" value="MBW0478913.1"/>
    <property type="molecule type" value="Genomic_DNA"/>
</dbReference>
<gene>
    <name evidence="8" type="ORF">O181_018628</name>
</gene>
<sequence>MEHLCLVWELEKLQYYLDDSHFEVITDCNSVKLLLDMKTPKIHILRWQIAIQEYKGNMTIFQKERKIHKNADGLSRWALANTPEYPAYVPWEAEPQIPIEEINITDTGTELFEEVRESYT</sequence>
<keyword evidence="9" id="KW-1185">Reference proteome</keyword>
<dbReference type="Pfam" id="PF17917">
    <property type="entry name" value="RT_RNaseH"/>
    <property type="match status" value="1"/>
</dbReference>
<dbReference type="GO" id="GO:0003964">
    <property type="term" value="F:RNA-directed DNA polymerase activity"/>
    <property type="evidence" value="ECO:0007669"/>
    <property type="project" value="UniProtKB-KW"/>
</dbReference>
<dbReference type="Proteomes" id="UP000765509">
    <property type="component" value="Unassembled WGS sequence"/>
</dbReference>
<keyword evidence="3" id="KW-0540">Nuclease</keyword>
<evidence type="ECO:0000256" key="1">
    <source>
        <dbReference type="ARBA" id="ARBA00022679"/>
    </source>
</evidence>
<protein>
    <recommendedName>
        <fullName evidence="7">Reverse transcriptase RNase H-like domain-containing protein</fullName>
    </recommendedName>
</protein>
<accession>A0A9Q3GSV5</accession>
<reference evidence="8" key="1">
    <citation type="submission" date="2021-03" db="EMBL/GenBank/DDBJ databases">
        <title>Draft genome sequence of rust myrtle Austropuccinia psidii MF-1, a brazilian biotype.</title>
        <authorList>
            <person name="Quecine M.C."/>
            <person name="Pachon D.M.R."/>
            <person name="Bonatelli M.L."/>
            <person name="Correr F.H."/>
            <person name="Franceschini L.M."/>
            <person name="Leite T.F."/>
            <person name="Margarido G.R.A."/>
            <person name="Almeida C.A."/>
            <person name="Ferrarezi J.A."/>
            <person name="Labate C.A."/>
        </authorList>
    </citation>
    <scope>NUCLEOTIDE SEQUENCE</scope>
    <source>
        <strain evidence="8">MF-1</strain>
    </source>
</reference>
<evidence type="ECO:0000256" key="6">
    <source>
        <dbReference type="ARBA" id="ARBA00022918"/>
    </source>
</evidence>
<evidence type="ECO:0000259" key="7">
    <source>
        <dbReference type="Pfam" id="PF17917"/>
    </source>
</evidence>
<keyword evidence="2" id="KW-0548">Nucleotidyltransferase</keyword>
<evidence type="ECO:0000256" key="5">
    <source>
        <dbReference type="ARBA" id="ARBA00022801"/>
    </source>
</evidence>
<organism evidence="8 9">
    <name type="scientific">Austropuccinia psidii MF-1</name>
    <dbReference type="NCBI Taxonomy" id="1389203"/>
    <lineage>
        <taxon>Eukaryota</taxon>
        <taxon>Fungi</taxon>
        <taxon>Dikarya</taxon>
        <taxon>Basidiomycota</taxon>
        <taxon>Pucciniomycotina</taxon>
        <taxon>Pucciniomycetes</taxon>
        <taxon>Pucciniales</taxon>
        <taxon>Sphaerophragmiaceae</taxon>
        <taxon>Austropuccinia</taxon>
    </lineage>
</organism>
<evidence type="ECO:0000313" key="8">
    <source>
        <dbReference type="EMBL" id="MBW0478913.1"/>
    </source>
</evidence>
<keyword evidence="6" id="KW-0695">RNA-directed DNA polymerase</keyword>
<evidence type="ECO:0000256" key="3">
    <source>
        <dbReference type="ARBA" id="ARBA00022722"/>
    </source>
</evidence>
<evidence type="ECO:0000256" key="4">
    <source>
        <dbReference type="ARBA" id="ARBA00022759"/>
    </source>
</evidence>